<name>D3Q879_STANL</name>
<dbReference type="eggNOG" id="COG1028">
    <property type="taxonomic scope" value="Bacteria"/>
</dbReference>
<dbReference type="EMBL" id="CP001778">
    <property type="protein sequence ID" value="ADD42453.1"/>
    <property type="molecule type" value="Genomic_DNA"/>
</dbReference>
<dbReference type="PANTHER" id="PTHR42879">
    <property type="entry name" value="3-OXOACYL-(ACYL-CARRIER-PROTEIN) REDUCTASE"/>
    <property type="match status" value="1"/>
</dbReference>
<dbReference type="NCBIfam" id="NF009384">
    <property type="entry name" value="PRK12743.1"/>
    <property type="match status" value="1"/>
</dbReference>
<dbReference type="PANTHER" id="PTHR42879:SF2">
    <property type="entry name" value="3-OXOACYL-[ACYL-CARRIER-PROTEIN] REDUCTASE FABG"/>
    <property type="match status" value="1"/>
</dbReference>
<evidence type="ECO:0000313" key="4">
    <source>
        <dbReference type="EMBL" id="ADD42453.1"/>
    </source>
</evidence>
<dbReference type="Proteomes" id="UP000000844">
    <property type="component" value="Chromosome"/>
</dbReference>
<dbReference type="STRING" id="446470.Snas_2777"/>
<keyword evidence="2" id="KW-0560">Oxidoreductase</keyword>
<dbReference type="RefSeq" id="WP_013018024.1">
    <property type="nucleotide sequence ID" value="NC_013947.1"/>
</dbReference>
<dbReference type="OrthoDB" id="286404at2"/>
<reference evidence="4 5" key="1">
    <citation type="journal article" date="2009" name="Stand. Genomic Sci.">
        <title>Complete genome sequence of Stackebrandtia nassauensis type strain (LLR-40K-21).</title>
        <authorList>
            <person name="Munk C."/>
            <person name="Lapidus A."/>
            <person name="Copeland A."/>
            <person name="Jando M."/>
            <person name="Mayilraj S."/>
            <person name="Glavina Del Rio T."/>
            <person name="Nolan M."/>
            <person name="Chen F."/>
            <person name="Lucas S."/>
            <person name="Tice H."/>
            <person name="Cheng J.F."/>
            <person name="Han C."/>
            <person name="Detter J.C."/>
            <person name="Bruce D."/>
            <person name="Goodwin L."/>
            <person name="Chain P."/>
            <person name="Pitluck S."/>
            <person name="Goker M."/>
            <person name="Ovchinikova G."/>
            <person name="Pati A."/>
            <person name="Ivanova N."/>
            <person name="Mavromatis K."/>
            <person name="Chen A."/>
            <person name="Palaniappan K."/>
            <person name="Land M."/>
            <person name="Hauser L."/>
            <person name="Chang Y.J."/>
            <person name="Jeffries C.D."/>
            <person name="Bristow J."/>
            <person name="Eisen J.A."/>
            <person name="Markowitz V."/>
            <person name="Hugenholtz P."/>
            <person name="Kyrpides N.C."/>
            <person name="Klenk H.P."/>
        </authorList>
    </citation>
    <scope>NUCLEOTIDE SEQUENCE [LARGE SCALE GENOMIC DNA]</scope>
    <source>
        <strain evidence="5">DSM 44728 / CIP 108903 / NRRL B-16338 / NBRC 102104 / LLR-40K-21</strain>
    </source>
</reference>
<protein>
    <submittedName>
        <fullName evidence="4">Short-chain dehydrogenase/reductase SDR</fullName>
    </submittedName>
</protein>
<evidence type="ECO:0000256" key="3">
    <source>
        <dbReference type="SAM" id="MobiDB-lite"/>
    </source>
</evidence>
<dbReference type="HOGENOM" id="CLU_010194_1_3_11"/>
<dbReference type="FunFam" id="3.40.50.720:FF:000173">
    <property type="entry name" value="3-oxoacyl-[acyl-carrier protein] reductase"/>
    <property type="match status" value="1"/>
</dbReference>
<dbReference type="InterPro" id="IPR050259">
    <property type="entry name" value="SDR"/>
</dbReference>
<evidence type="ECO:0000313" key="5">
    <source>
        <dbReference type="Proteomes" id="UP000000844"/>
    </source>
</evidence>
<dbReference type="Pfam" id="PF13561">
    <property type="entry name" value="adh_short_C2"/>
    <property type="match status" value="1"/>
</dbReference>
<comment type="similarity">
    <text evidence="1">Belongs to the short-chain dehydrogenases/reductases (SDR) family.</text>
</comment>
<dbReference type="GO" id="GO:0016491">
    <property type="term" value="F:oxidoreductase activity"/>
    <property type="evidence" value="ECO:0007669"/>
    <property type="project" value="UniProtKB-KW"/>
</dbReference>
<proteinExistence type="inferred from homology"/>
<dbReference type="InterPro" id="IPR036291">
    <property type="entry name" value="NAD(P)-bd_dom_sf"/>
</dbReference>
<organism evidence="4 5">
    <name type="scientific">Stackebrandtia nassauensis (strain DSM 44728 / CIP 108903 / NRRL B-16338 / NBRC 102104 / LLR-40K-21)</name>
    <dbReference type="NCBI Taxonomy" id="446470"/>
    <lineage>
        <taxon>Bacteria</taxon>
        <taxon>Bacillati</taxon>
        <taxon>Actinomycetota</taxon>
        <taxon>Actinomycetes</taxon>
        <taxon>Glycomycetales</taxon>
        <taxon>Glycomycetaceae</taxon>
        <taxon>Stackebrandtia</taxon>
    </lineage>
</organism>
<dbReference type="PRINTS" id="PR00080">
    <property type="entry name" value="SDRFAMILY"/>
</dbReference>
<dbReference type="Gene3D" id="3.40.50.720">
    <property type="entry name" value="NAD(P)-binding Rossmann-like Domain"/>
    <property type="match status" value="1"/>
</dbReference>
<dbReference type="SUPFAM" id="SSF51735">
    <property type="entry name" value="NAD(P)-binding Rossmann-fold domains"/>
    <property type="match status" value="1"/>
</dbReference>
<dbReference type="AlphaFoldDB" id="D3Q879"/>
<dbReference type="GO" id="GO:0032787">
    <property type="term" value="P:monocarboxylic acid metabolic process"/>
    <property type="evidence" value="ECO:0007669"/>
    <property type="project" value="UniProtKB-ARBA"/>
</dbReference>
<evidence type="ECO:0000256" key="1">
    <source>
        <dbReference type="ARBA" id="ARBA00006484"/>
    </source>
</evidence>
<sequence>MNTIAPLPQETVSPRTAVITGSDSGIGRAIAAAFAGGGLNLGITYNRDEQGAKNTAAEARQLGAETTVRHLNLAELPEAADVIDELANELGGIDVLVNCSGTGSAEAMIDMDYDTWRNVVDIDLDGAFLCSQKAARQMISAGHGGRIINITSVHEHAPRVGAAPYCAAKAGLGALTKVMALELAQHDITVNSVAPGEISTPMTGQDNEDPREEPRPGIPAGRPGHAHEVAAVVAFLATPAAAYVTGASYVVDGGMTLMGPQASSALADEGWRKI</sequence>
<dbReference type="InterPro" id="IPR020904">
    <property type="entry name" value="Sc_DH/Rdtase_CS"/>
</dbReference>
<accession>D3Q879</accession>
<dbReference type="PRINTS" id="PR00081">
    <property type="entry name" value="GDHRDH"/>
</dbReference>
<dbReference type="KEGG" id="sna:Snas_2777"/>
<feature type="region of interest" description="Disordered" evidence="3">
    <location>
        <begin position="194"/>
        <end position="223"/>
    </location>
</feature>
<dbReference type="InterPro" id="IPR002347">
    <property type="entry name" value="SDR_fam"/>
</dbReference>
<gene>
    <name evidence="4" type="ordered locus">Snas_2777</name>
</gene>
<evidence type="ECO:0000256" key="2">
    <source>
        <dbReference type="ARBA" id="ARBA00023002"/>
    </source>
</evidence>
<keyword evidence="5" id="KW-1185">Reference proteome</keyword>
<dbReference type="PROSITE" id="PS00061">
    <property type="entry name" value="ADH_SHORT"/>
    <property type="match status" value="1"/>
</dbReference>